<keyword evidence="2" id="KW-1185">Reference proteome</keyword>
<reference evidence="1 2" key="1">
    <citation type="submission" date="2020-12" db="EMBL/GenBank/DDBJ databases">
        <authorList>
            <person name="Shan Y."/>
        </authorList>
    </citation>
    <scope>NUCLEOTIDE SEQUENCE [LARGE SCALE GENOMIC DNA]</scope>
    <source>
        <strain evidence="2">csc3.9</strain>
    </source>
</reference>
<protein>
    <submittedName>
        <fullName evidence="1">Uncharacterized protein</fullName>
    </submittedName>
</protein>
<proteinExistence type="predicted"/>
<dbReference type="Pfam" id="PF20227">
    <property type="entry name" value="DUF6586"/>
    <property type="match status" value="1"/>
</dbReference>
<accession>A0A7T4QXW0</accession>
<evidence type="ECO:0000313" key="1">
    <source>
        <dbReference type="EMBL" id="QQD16739.1"/>
    </source>
</evidence>
<organism evidence="1 2">
    <name type="scientific">Spongiibacter nanhainus</name>
    <dbReference type="NCBI Taxonomy" id="2794344"/>
    <lineage>
        <taxon>Bacteria</taxon>
        <taxon>Pseudomonadati</taxon>
        <taxon>Pseudomonadota</taxon>
        <taxon>Gammaproteobacteria</taxon>
        <taxon>Cellvibrionales</taxon>
        <taxon>Spongiibacteraceae</taxon>
        <taxon>Spongiibacter</taxon>
    </lineage>
</organism>
<dbReference type="InterPro" id="IPR046493">
    <property type="entry name" value="DUF6586"/>
</dbReference>
<dbReference type="KEGG" id="snan:I6N98_10055"/>
<gene>
    <name evidence="1" type="ORF">I6N98_10055</name>
</gene>
<name>A0A7T4QXW0_9GAMM</name>
<dbReference type="AlphaFoldDB" id="A0A7T4QXW0"/>
<dbReference type="EMBL" id="CP066167">
    <property type="protein sequence ID" value="QQD16739.1"/>
    <property type="molecule type" value="Genomic_DNA"/>
</dbReference>
<sequence>MRESYRGQCNLHLYFAEQYLKEARERDDSTWGGHYHRACQDSILWQLLLAYRAHMADMLDQQPRFAQPIPQGHFTARSFPAADLPPEINELADREGEEGWLKSLVTHDFIVHPQAVAAPSDGLIASQGGVDFSDFSDCETILTELSSLIDRHRATLMEF</sequence>
<dbReference type="Proteomes" id="UP000596063">
    <property type="component" value="Chromosome"/>
</dbReference>
<evidence type="ECO:0000313" key="2">
    <source>
        <dbReference type="Proteomes" id="UP000596063"/>
    </source>
</evidence>
<dbReference type="RefSeq" id="WP_198568241.1">
    <property type="nucleotide sequence ID" value="NZ_CP066167.1"/>
</dbReference>